<evidence type="ECO:0000256" key="1">
    <source>
        <dbReference type="SAM" id="MobiDB-lite"/>
    </source>
</evidence>
<proteinExistence type="predicted"/>
<accession>A0A5J4Z6W0</accession>
<organism evidence="2 3">
    <name type="scientific">Porphyridium purpureum</name>
    <name type="common">Red alga</name>
    <name type="synonym">Porphyridium cruentum</name>
    <dbReference type="NCBI Taxonomy" id="35688"/>
    <lineage>
        <taxon>Eukaryota</taxon>
        <taxon>Rhodophyta</taxon>
        <taxon>Bangiophyceae</taxon>
        <taxon>Porphyridiales</taxon>
        <taxon>Porphyridiaceae</taxon>
        <taxon>Porphyridium</taxon>
    </lineage>
</organism>
<keyword evidence="3" id="KW-1185">Reference proteome</keyword>
<dbReference type="EMBL" id="VRMN01000001">
    <property type="protein sequence ID" value="KAA8498593.1"/>
    <property type="molecule type" value="Genomic_DNA"/>
</dbReference>
<reference evidence="3" key="1">
    <citation type="journal article" date="2019" name="Nat. Commun.">
        <title>Expansion of phycobilisome linker gene families in mesophilic red algae.</title>
        <authorList>
            <person name="Lee J."/>
            <person name="Kim D."/>
            <person name="Bhattacharya D."/>
            <person name="Yoon H.S."/>
        </authorList>
    </citation>
    <scope>NUCLEOTIDE SEQUENCE [LARGE SCALE GENOMIC DNA]</scope>
    <source>
        <strain evidence="3">CCMP 1328</strain>
    </source>
</reference>
<dbReference type="AlphaFoldDB" id="A0A5J4Z6W0"/>
<evidence type="ECO:0000313" key="2">
    <source>
        <dbReference type="EMBL" id="KAA8498593.1"/>
    </source>
</evidence>
<evidence type="ECO:0000313" key="3">
    <source>
        <dbReference type="Proteomes" id="UP000324585"/>
    </source>
</evidence>
<protein>
    <submittedName>
        <fullName evidence="2">Uncharacterized protein</fullName>
    </submittedName>
</protein>
<name>A0A5J4Z6W0_PORPP</name>
<feature type="region of interest" description="Disordered" evidence="1">
    <location>
        <begin position="212"/>
        <end position="249"/>
    </location>
</feature>
<gene>
    <name evidence="2" type="ORF">FVE85_6178</name>
</gene>
<sequence length="249" mass="26206">MNTGPGWSSSPNNSGIKPIEYYGAPPFSPMVPPPRLPSKLVAPMEPCPSSATKPASYFQPLHHDVTSGFAVAAATDTAPQALPGVDVFSRMVAQAGRERMNAGLNAETGGNYAMLSTGVRVWQQQQAQGGEKGRVVLLDLDLNLDLQPAETQLPPRQQMQSLAHRQYPVHQQILGGSTGGATPSAAAPALKHFEVLRAQGAMNPSEFGALTGNGGRSPLEPFTPFPDSTRGASDPSGLIRFHGASSPQF</sequence>
<dbReference type="Proteomes" id="UP000324585">
    <property type="component" value="Unassembled WGS sequence"/>
</dbReference>
<comment type="caution">
    <text evidence="2">The sequence shown here is derived from an EMBL/GenBank/DDBJ whole genome shotgun (WGS) entry which is preliminary data.</text>
</comment>